<sequence>MGGGSPAANTYSGHSATKNPQSPPAPNLSRTSSNSNTRPHILSIHRVAIFQIPQLFRPCPAVSQALDFLVVPSRLASLAPPTNPDRILQAFESSRNPSTRSCPAVSCSSVVQARLCLQLPNPAIPSSHV</sequence>
<name>A0A6J5W120_PRUAR</name>
<dbReference type="EMBL" id="CAEKKB010000001">
    <property type="protein sequence ID" value="CAB4295249.1"/>
    <property type="molecule type" value="Genomic_DNA"/>
</dbReference>
<evidence type="ECO:0000313" key="3">
    <source>
        <dbReference type="Proteomes" id="UP000507245"/>
    </source>
</evidence>
<gene>
    <name evidence="2" type="ORF">ORAREDHAP_LOCUS6573</name>
</gene>
<protein>
    <submittedName>
        <fullName evidence="2">Uncharacterized protein</fullName>
    </submittedName>
</protein>
<evidence type="ECO:0000256" key="1">
    <source>
        <dbReference type="SAM" id="MobiDB-lite"/>
    </source>
</evidence>
<proteinExistence type="predicted"/>
<feature type="region of interest" description="Disordered" evidence="1">
    <location>
        <begin position="1"/>
        <end position="37"/>
    </location>
</feature>
<reference evidence="3" key="1">
    <citation type="journal article" date="2020" name="Genome Biol.">
        <title>Gamete binning: chromosome-level and haplotype-resolved genome assembly enabled by high-throughput single-cell sequencing of gamete genomes.</title>
        <authorList>
            <person name="Campoy J.A."/>
            <person name="Sun H."/>
            <person name="Goel M."/>
            <person name="Jiao W.-B."/>
            <person name="Folz-Donahue K."/>
            <person name="Wang N."/>
            <person name="Rubio M."/>
            <person name="Liu C."/>
            <person name="Kukat C."/>
            <person name="Ruiz D."/>
            <person name="Huettel B."/>
            <person name="Schneeberger K."/>
        </authorList>
    </citation>
    <scope>NUCLEOTIDE SEQUENCE [LARGE SCALE GENOMIC DNA]</scope>
    <source>
        <strain evidence="3">cv. Rojo Pasion</strain>
    </source>
</reference>
<accession>A0A6J5W120</accession>
<keyword evidence="3" id="KW-1185">Reference proteome</keyword>
<dbReference type="Proteomes" id="UP000507245">
    <property type="component" value="Unassembled WGS sequence"/>
</dbReference>
<dbReference type="AlphaFoldDB" id="A0A6J5W120"/>
<organism evidence="2 3">
    <name type="scientific">Prunus armeniaca</name>
    <name type="common">Apricot</name>
    <name type="synonym">Armeniaca vulgaris</name>
    <dbReference type="NCBI Taxonomy" id="36596"/>
    <lineage>
        <taxon>Eukaryota</taxon>
        <taxon>Viridiplantae</taxon>
        <taxon>Streptophyta</taxon>
        <taxon>Embryophyta</taxon>
        <taxon>Tracheophyta</taxon>
        <taxon>Spermatophyta</taxon>
        <taxon>Magnoliopsida</taxon>
        <taxon>eudicotyledons</taxon>
        <taxon>Gunneridae</taxon>
        <taxon>Pentapetalae</taxon>
        <taxon>rosids</taxon>
        <taxon>fabids</taxon>
        <taxon>Rosales</taxon>
        <taxon>Rosaceae</taxon>
        <taxon>Amygdaloideae</taxon>
        <taxon>Amygdaleae</taxon>
        <taxon>Prunus</taxon>
    </lineage>
</organism>
<feature type="compositionally biased region" description="Polar residues" evidence="1">
    <location>
        <begin position="7"/>
        <end position="20"/>
    </location>
</feature>
<evidence type="ECO:0000313" key="2">
    <source>
        <dbReference type="EMBL" id="CAB4295249.1"/>
    </source>
</evidence>